<feature type="region of interest" description="Disordered" evidence="1">
    <location>
        <begin position="258"/>
        <end position="331"/>
    </location>
</feature>
<keyword evidence="3" id="KW-0378">Hydrolase</keyword>
<dbReference type="SUPFAM" id="SSF52266">
    <property type="entry name" value="SGNH hydrolase"/>
    <property type="match status" value="1"/>
</dbReference>
<evidence type="ECO:0000313" key="4">
    <source>
        <dbReference type="Proteomes" id="UP001303473"/>
    </source>
</evidence>
<dbReference type="AlphaFoldDB" id="A0AAN6N2M5"/>
<dbReference type="Proteomes" id="UP001303473">
    <property type="component" value="Unassembled WGS sequence"/>
</dbReference>
<feature type="domain" description="SGNH hydrolase-type esterase" evidence="2">
    <location>
        <begin position="58"/>
        <end position="238"/>
    </location>
</feature>
<name>A0AAN6N2M5_9PEZI</name>
<feature type="compositionally biased region" description="Basic and acidic residues" evidence="1">
    <location>
        <begin position="258"/>
        <end position="289"/>
    </location>
</feature>
<sequence length="331" mass="37925">MPPTEELRRDRETARLRRGLPPLPRPSLASRVAASLKKSPLGVLYNKMTHRRTVRILCLGDSLTAGYSQLGTVYHPYEDSMVKMLKKKFTDVDFDTVEDGVPGDRVRGGSFLGRMTEHWATDSYDWTIVLGGTNDLAWFHDSDALFAALKAVWEIPLSNGGNVLALTVPEIGQKGNSASLKRLTEAKNKLNDLIKGYKRENFHVLDFHAAMPFHALSKQEQREFWDDAIHLTAEGYDRMGEKIAEALIPIMEREEKERIEEEKKRIEKEKERIEKEKAEKNIGKERVSENNRGAKKRKRQFRDDDKDFSEEEGNPTAINQGYVVVRRQDLD</sequence>
<comment type="caution">
    <text evidence="3">The sequence shown here is derived from an EMBL/GenBank/DDBJ whole genome shotgun (WGS) entry which is preliminary data.</text>
</comment>
<protein>
    <submittedName>
        <fullName evidence="3">SGNH hydrolase</fullName>
    </submittedName>
</protein>
<dbReference type="Gene3D" id="3.40.50.1110">
    <property type="entry name" value="SGNH hydrolase"/>
    <property type="match status" value="1"/>
</dbReference>
<dbReference type="CDD" id="cd00229">
    <property type="entry name" value="SGNH_hydrolase"/>
    <property type="match status" value="1"/>
</dbReference>
<evidence type="ECO:0000259" key="2">
    <source>
        <dbReference type="Pfam" id="PF13472"/>
    </source>
</evidence>
<dbReference type="EMBL" id="MU853838">
    <property type="protein sequence ID" value="KAK3938062.1"/>
    <property type="molecule type" value="Genomic_DNA"/>
</dbReference>
<reference evidence="4" key="1">
    <citation type="journal article" date="2023" name="Mol. Phylogenet. Evol.">
        <title>Genome-scale phylogeny and comparative genomics of the fungal order Sordariales.</title>
        <authorList>
            <person name="Hensen N."/>
            <person name="Bonometti L."/>
            <person name="Westerberg I."/>
            <person name="Brannstrom I.O."/>
            <person name="Guillou S."/>
            <person name="Cros-Aarteil S."/>
            <person name="Calhoun S."/>
            <person name="Haridas S."/>
            <person name="Kuo A."/>
            <person name="Mondo S."/>
            <person name="Pangilinan J."/>
            <person name="Riley R."/>
            <person name="LaButti K."/>
            <person name="Andreopoulos B."/>
            <person name="Lipzen A."/>
            <person name="Chen C."/>
            <person name="Yan M."/>
            <person name="Daum C."/>
            <person name="Ng V."/>
            <person name="Clum A."/>
            <person name="Steindorff A."/>
            <person name="Ohm R.A."/>
            <person name="Martin F."/>
            <person name="Silar P."/>
            <person name="Natvig D.O."/>
            <person name="Lalanne C."/>
            <person name="Gautier V."/>
            <person name="Ament-Velasquez S.L."/>
            <person name="Kruys A."/>
            <person name="Hutchinson M.I."/>
            <person name="Powell A.J."/>
            <person name="Barry K."/>
            <person name="Miller A.N."/>
            <person name="Grigoriev I.V."/>
            <person name="Debuchy R."/>
            <person name="Gladieux P."/>
            <person name="Hiltunen Thoren M."/>
            <person name="Johannesson H."/>
        </authorList>
    </citation>
    <scope>NUCLEOTIDE SEQUENCE [LARGE SCALE GENOMIC DNA]</scope>
    <source>
        <strain evidence="4">CBS 340.73</strain>
    </source>
</reference>
<dbReference type="PANTHER" id="PTHR30383">
    <property type="entry name" value="THIOESTERASE 1/PROTEASE 1/LYSOPHOSPHOLIPASE L1"/>
    <property type="match status" value="1"/>
</dbReference>
<evidence type="ECO:0000256" key="1">
    <source>
        <dbReference type="SAM" id="MobiDB-lite"/>
    </source>
</evidence>
<gene>
    <name evidence="3" type="ORF">QBC46DRAFT_391065</name>
</gene>
<evidence type="ECO:0000313" key="3">
    <source>
        <dbReference type="EMBL" id="KAK3938062.1"/>
    </source>
</evidence>
<dbReference type="PANTHER" id="PTHR30383:SF19">
    <property type="entry name" value="FIBRONECTIN TYPE-III DOMAIN-CONTAINING PROTEIN"/>
    <property type="match status" value="1"/>
</dbReference>
<organism evidence="3 4">
    <name type="scientific">Diplogelasinospora grovesii</name>
    <dbReference type="NCBI Taxonomy" id="303347"/>
    <lineage>
        <taxon>Eukaryota</taxon>
        <taxon>Fungi</taxon>
        <taxon>Dikarya</taxon>
        <taxon>Ascomycota</taxon>
        <taxon>Pezizomycotina</taxon>
        <taxon>Sordariomycetes</taxon>
        <taxon>Sordariomycetidae</taxon>
        <taxon>Sordariales</taxon>
        <taxon>Diplogelasinosporaceae</taxon>
        <taxon>Diplogelasinospora</taxon>
    </lineage>
</organism>
<dbReference type="InterPro" id="IPR013830">
    <property type="entry name" value="SGNH_hydro"/>
</dbReference>
<keyword evidence="4" id="KW-1185">Reference proteome</keyword>
<dbReference type="InterPro" id="IPR036514">
    <property type="entry name" value="SGNH_hydro_sf"/>
</dbReference>
<proteinExistence type="predicted"/>
<dbReference type="Pfam" id="PF13472">
    <property type="entry name" value="Lipase_GDSL_2"/>
    <property type="match status" value="1"/>
</dbReference>
<accession>A0AAN6N2M5</accession>
<dbReference type="GO" id="GO:0004622">
    <property type="term" value="F:phosphatidylcholine lysophospholipase activity"/>
    <property type="evidence" value="ECO:0007669"/>
    <property type="project" value="TreeGrafter"/>
</dbReference>
<dbReference type="InterPro" id="IPR051532">
    <property type="entry name" value="Ester_Hydrolysis_Enzymes"/>
</dbReference>